<reference evidence="8" key="1">
    <citation type="submission" date="2015-07" db="EMBL/GenBank/DDBJ databases">
        <title>Transcriptome Assembly of Anthurium amnicola.</title>
        <authorList>
            <person name="Suzuki J."/>
        </authorList>
    </citation>
    <scope>NUCLEOTIDE SEQUENCE</scope>
</reference>
<dbReference type="Pfam" id="PF05922">
    <property type="entry name" value="Inhibitor_I9"/>
    <property type="match status" value="1"/>
</dbReference>
<feature type="compositionally biased region" description="Low complexity" evidence="4">
    <location>
        <begin position="1"/>
        <end position="13"/>
    </location>
</feature>
<dbReference type="InterPro" id="IPR037045">
    <property type="entry name" value="S8pro/Inhibitor_I9_sf"/>
</dbReference>
<evidence type="ECO:0000256" key="4">
    <source>
        <dbReference type="SAM" id="MobiDB-lite"/>
    </source>
</evidence>
<dbReference type="GO" id="GO:0006508">
    <property type="term" value="P:proteolysis"/>
    <property type="evidence" value="ECO:0007669"/>
    <property type="project" value="UniProtKB-KW"/>
</dbReference>
<dbReference type="SUPFAM" id="SSF52743">
    <property type="entry name" value="Subtilisin-like"/>
    <property type="match status" value="1"/>
</dbReference>
<feature type="region of interest" description="Disordered" evidence="4">
    <location>
        <begin position="217"/>
        <end position="242"/>
    </location>
</feature>
<keyword evidence="8" id="KW-0645">Protease</keyword>
<evidence type="ECO:0000256" key="2">
    <source>
        <dbReference type="ARBA" id="ARBA00022729"/>
    </source>
</evidence>
<feature type="non-terminal residue" evidence="8">
    <location>
        <position position="1"/>
    </location>
</feature>
<dbReference type="InterPro" id="IPR010259">
    <property type="entry name" value="S8pro/Inhibitor_I9"/>
</dbReference>
<evidence type="ECO:0000259" key="7">
    <source>
        <dbReference type="Pfam" id="PF05922"/>
    </source>
</evidence>
<comment type="caution">
    <text evidence="3">Lacks conserved residue(s) required for the propagation of feature annotation.</text>
</comment>
<dbReference type="PANTHER" id="PTHR10795">
    <property type="entry name" value="PROPROTEIN CONVERTASE SUBTILISIN/KEXIN"/>
    <property type="match status" value="1"/>
</dbReference>
<sequence length="272" mass="28233">AVPGAAAAAAPGVSNMGSPPPSPPSPSVAVLLLLLLISTFNCGPVEAERPQTYIVHVSPSHKPPTFASHRHWYASTLSGLSVPAARILYTYDLAATGFAARLTLSQADALRGLPAVLAVEPDRARQLHTTRTPGFLGLTDVSGLWPNSHYADDVVIGVLDTGIWPERGSFSDEGLSPVPTTWRGACEVVADFPASACNRKVVGARSFYKGYEAARGSPINETEESKSPRDTEGHGSHTASTAAGAAVPGASLFGYAAGEARGMATKARIAAY</sequence>
<feature type="non-terminal residue" evidence="8">
    <location>
        <position position="272"/>
    </location>
</feature>
<evidence type="ECO:0000256" key="5">
    <source>
        <dbReference type="SAM" id="SignalP"/>
    </source>
</evidence>
<dbReference type="GO" id="GO:0004252">
    <property type="term" value="F:serine-type endopeptidase activity"/>
    <property type="evidence" value="ECO:0007669"/>
    <property type="project" value="InterPro"/>
</dbReference>
<dbReference type="InterPro" id="IPR036852">
    <property type="entry name" value="Peptidase_S8/S53_dom_sf"/>
</dbReference>
<dbReference type="AlphaFoldDB" id="A0A1D1Y5M0"/>
<organism evidence="8">
    <name type="scientific">Anthurium amnicola</name>
    <dbReference type="NCBI Taxonomy" id="1678845"/>
    <lineage>
        <taxon>Eukaryota</taxon>
        <taxon>Viridiplantae</taxon>
        <taxon>Streptophyta</taxon>
        <taxon>Embryophyta</taxon>
        <taxon>Tracheophyta</taxon>
        <taxon>Spermatophyta</taxon>
        <taxon>Magnoliopsida</taxon>
        <taxon>Liliopsida</taxon>
        <taxon>Araceae</taxon>
        <taxon>Pothoideae</taxon>
        <taxon>Potheae</taxon>
        <taxon>Anthurium</taxon>
    </lineage>
</organism>
<dbReference type="PROSITE" id="PS51892">
    <property type="entry name" value="SUBTILASE"/>
    <property type="match status" value="1"/>
</dbReference>
<evidence type="ECO:0000256" key="3">
    <source>
        <dbReference type="PROSITE-ProRule" id="PRU01240"/>
    </source>
</evidence>
<dbReference type="FunFam" id="3.30.70.80:FF:000003">
    <property type="entry name" value="Subtilisin-like protease SBT1.9"/>
    <property type="match status" value="1"/>
</dbReference>
<accession>A0A1D1Y5M0</accession>
<feature type="signal peptide" evidence="5">
    <location>
        <begin position="1"/>
        <end position="47"/>
    </location>
</feature>
<feature type="compositionally biased region" description="Basic and acidic residues" evidence="4">
    <location>
        <begin position="223"/>
        <end position="235"/>
    </location>
</feature>
<feature type="chain" id="PRO_5008899949" evidence="5">
    <location>
        <begin position="48"/>
        <end position="272"/>
    </location>
</feature>
<evidence type="ECO:0000256" key="1">
    <source>
        <dbReference type="ARBA" id="ARBA00011073"/>
    </source>
</evidence>
<gene>
    <name evidence="8" type="primary">ARA12_73</name>
    <name evidence="8" type="ORF">g.150121</name>
</gene>
<evidence type="ECO:0000259" key="6">
    <source>
        <dbReference type="Pfam" id="PF00082"/>
    </source>
</evidence>
<dbReference type="Gene3D" id="3.30.70.80">
    <property type="entry name" value="Peptidase S8 propeptide/proteinase inhibitor I9"/>
    <property type="match status" value="1"/>
</dbReference>
<dbReference type="Gene3D" id="3.40.50.200">
    <property type="entry name" value="Peptidase S8/S53 domain"/>
    <property type="match status" value="1"/>
</dbReference>
<keyword evidence="2 5" id="KW-0732">Signal</keyword>
<comment type="similarity">
    <text evidence="1 3">Belongs to the peptidase S8 family.</text>
</comment>
<name>A0A1D1Y5M0_9ARAE</name>
<protein>
    <submittedName>
        <fullName evidence="8">Subtilisin-like protease</fullName>
    </submittedName>
</protein>
<dbReference type="InterPro" id="IPR045051">
    <property type="entry name" value="SBT"/>
</dbReference>
<proteinExistence type="inferred from homology"/>
<feature type="domain" description="Inhibitor I9" evidence="7">
    <location>
        <begin position="52"/>
        <end position="128"/>
    </location>
</feature>
<dbReference type="EMBL" id="GDJX01018001">
    <property type="protein sequence ID" value="JAT49935.1"/>
    <property type="molecule type" value="Transcribed_RNA"/>
</dbReference>
<evidence type="ECO:0000313" key="8">
    <source>
        <dbReference type="EMBL" id="JAT49935.1"/>
    </source>
</evidence>
<keyword evidence="8" id="KW-0378">Hydrolase</keyword>
<feature type="region of interest" description="Disordered" evidence="4">
    <location>
        <begin position="1"/>
        <end position="21"/>
    </location>
</feature>
<feature type="domain" description="Peptidase S8/S53" evidence="6">
    <location>
        <begin position="152"/>
        <end position="272"/>
    </location>
</feature>
<dbReference type="Pfam" id="PF00082">
    <property type="entry name" value="Peptidase_S8"/>
    <property type="match status" value="1"/>
</dbReference>
<dbReference type="InterPro" id="IPR000209">
    <property type="entry name" value="Peptidase_S8/S53_dom"/>
</dbReference>